<evidence type="ECO:0000313" key="2">
    <source>
        <dbReference type="Proteomes" id="UP000824533"/>
    </source>
</evidence>
<accession>A0ACC1CEC9</accession>
<organism evidence="1 2">
    <name type="scientific">Dendrolimus kikuchii</name>
    <dbReference type="NCBI Taxonomy" id="765133"/>
    <lineage>
        <taxon>Eukaryota</taxon>
        <taxon>Metazoa</taxon>
        <taxon>Ecdysozoa</taxon>
        <taxon>Arthropoda</taxon>
        <taxon>Hexapoda</taxon>
        <taxon>Insecta</taxon>
        <taxon>Pterygota</taxon>
        <taxon>Neoptera</taxon>
        <taxon>Endopterygota</taxon>
        <taxon>Lepidoptera</taxon>
        <taxon>Glossata</taxon>
        <taxon>Ditrysia</taxon>
        <taxon>Bombycoidea</taxon>
        <taxon>Lasiocampidae</taxon>
        <taxon>Dendrolimus</taxon>
    </lineage>
</organism>
<dbReference type="Proteomes" id="UP000824533">
    <property type="component" value="Linkage Group LG29"/>
</dbReference>
<dbReference type="EMBL" id="CM034415">
    <property type="protein sequence ID" value="KAJ0169953.1"/>
    <property type="molecule type" value="Genomic_DNA"/>
</dbReference>
<proteinExistence type="predicted"/>
<name>A0ACC1CEC9_9NEOP</name>
<keyword evidence="2" id="KW-1185">Reference proteome</keyword>
<sequence length="490" mass="53206">MAEPPKKPAASRDPRLAYRPIVTTTPATTSVTTPPTSGGAPLVPPGYYHPTGDERGSRQAGEKSRRSSSSEDEDEPRKRRDTAKTPSPTGPEEGGGEEMASSSSASSSTSSSQASADYTAISCVGGRPGCLFHVTLKHQSQEALSRLYSHTELLYMPGVVIEGWRGVSGVAQCHRCQRFGHSSNNCHRAPKCVRCAEEHLSAECPRPRQDKPTCANCGRAHAACYKRCPLYLKEVRKRRASGPPPPPRGRKVAEKRPPRPTRAERRRAQAPLPPETAHPQLASTPAEIPQERGGGATLAVPANDPTDQHAPLPQRKKRHRAGRKHRRRAPIAAQEAGPRSSDAQRPASCANCANCGQKMPPTVPVVVHRQPAQVAPESDGQPTGRYTRRQQRSELAARPVVPTQPERRPLSNQPLPQRQPRSRTRRTATPAAPITTTTINAGGIDARDPLQIILQRLDRQCPAARCCTTSTILRRGWNTYNELASTQPGS</sequence>
<comment type="caution">
    <text evidence="1">The sequence shown here is derived from an EMBL/GenBank/DDBJ whole genome shotgun (WGS) entry which is preliminary data.</text>
</comment>
<reference evidence="1 2" key="1">
    <citation type="journal article" date="2021" name="Front. Genet.">
        <title>Chromosome-Level Genome Assembly Reveals Significant Gene Expansion in the Toll and IMD Signaling Pathways of Dendrolimus kikuchii.</title>
        <authorList>
            <person name="Zhou J."/>
            <person name="Wu P."/>
            <person name="Xiong Z."/>
            <person name="Liu N."/>
            <person name="Zhao N."/>
            <person name="Ji M."/>
            <person name="Qiu Y."/>
            <person name="Yang B."/>
        </authorList>
    </citation>
    <scope>NUCLEOTIDE SEQUENCE [LARGE SCALE GENOMIC DNA]</scope>
    <source>
        <strain evidence="1">Ann1</strain>
    </source>
</reference>
<protein>
    <submittedName>
        <fullName evidence="1">Uncharacterized protein</fullName>
    </submittedName>
</protein>
<evidence type="ECO:0000313" key="1">
    <source>
        <dbReference type="EMBL" id="KAJ0169953.1"/>
    </source>
</evidence>
<gene>
    <name evidence="1" type="ORF">K1T71_014559</name>
</gene>